<gene>
    <name evidence="2" type="ORF">BJP36_12630</name>
</gene>
<feature type="domain" description="VWFA" evidence="1">
    <location>
        <begin position="202"/>
        <end position="293"/>
    </location>
</feature>
<dbReference type="InterPro" id="IPR002035">
    <property type="entry name" value="VWF_A"/>
</dbReference>
<sequence>MPGQSSDFSNQERSHQLPSNLVAQEFGEVNVRKVGQKLEVLFTILMEPQGQEAEGWQTGVALDASASMRGWYGRNLIGKIPEKLNQEYQKKGWIEVKVQDGKRIKIFEAQAYEDAIKKGHFKYSDNIVQPLAQEFIAYLGGNLDADGGTTVIYWAGGDGSKIEVLGDFTQAQCQQLEVNGPKSITFGQGTSLTPAVKYFVERFVDAQRGMYVFITDGKLDDLKQVKNYTTKLAKEIKSGQRNPVKCVLIGVGNEIDRTQLEELDDLSTESGIDIWDYKIAEEMSALVQIFAEVVDENQIVAPTAMIYDSAGNIVKRYTDGLPAKISLTLPGDSQWFELEVYGNKIRQTVVLPNN</sequence>
<evidence type="ECO:0000313" key="2">
    <source>
        <dbReference type="EMBL" id="AOY80644.1"/>
    </source>
</evidence>
<dbReference type="Gene3D" id="3.40.50.410">
    <property type="entry name" value="von Willebrand factor, type A domain"/>
    <property type="match status" value="1"/>
</dbReference>
<reference evidence="3" key="1">
    <citation type="submission" date="2016-10" db="EMBL/GenBank/DDBJ databases">
        <title>Comparative genomics uncovers the prolific and rare metabolic potential of the cyanobacterial genus Moorea.</title>
        <authorList>
            <person name="Leao T."/>
            <person name="Castelao G."/>
            <person name="Korobeynikov A."/>
            <person name="Monroe E.A."/>
            <person name="Podell S."/>
            <person name="Glukhov E."/>
            <person name="Allen E."/>
            <person name="Gerwick W.H."/>
            <person name="Gerwick L."/>
        </authorList>
    </citation>
    <scope>NUCLEOTIDE SEQUENCE [LARGE SCALE GENOMIC DNA]</scope>
    <source>
        <strain evidence="3">JHB</strain>
    </source>
</reference>
<accession>A0A1D9FZE9</accession>
<dbReference type="AlphaFoldDB" id="A0A1D9FZE9"/>
<dbReference type="SUPFAM" id="SSF53300">
    <property type="entry name" value="vWA-like"/>
    <property type="match status" value="1"/>
</dbReference>
<evidence type="ECO:0000313" key="3">
    <source>
        <dbReference type="Proteomes" id="UP000176944"/>
    </source>
</evidence>
<dbReference type="Proteomes" id="UP000176944">
    <property type="component" value="Chromosome"/>
</dbReference>
<organism evidence="2 3">
    <name type="scientific">Moorena producens (strain JHB)</name>
    <dbReference type="NCBI Taxonomy" id="1454205"/>
    <lineage>
        <taxon>Bacteria</taxon>
        <taxon>Bacillati</taxon>
        <taxon>Cyanobacteriota</taxon>
        <taxon>Cyanophyceae</taxon>
        <taxon>Coleofasciculales</taxon>
        <taxon>Coleofasciculaceae</taxon>
        <taxon>Moorena</taxon>
    </lineage>
</organism>
<proteinExistence type="predicted"/>
<dbReference type="PROSITE" id="PS50234">
    <property type="entry name" value="VWFA"/>
    <property type="match status" value="1"/>
</dbReference>
<dbReference type="EMBL" id="CP017708">
    <property type="protein sequence ID" value="AOY80644.1"/>
    <property type="molecule type" value="Genomic_DNA"/>
</dbReference>
<dbReference type="CDD" id="cd00198">
    <property type="entry name" value="vWFA"/>
    <property type="match status" value="1"/>
</dbReference>
<protein>
    <submittedName>
        <fullName evidence="2">VWA domain-containing protein</fullName>
    </submittedName>
</protein>
<dbReference type="InterPro" id="IPR036465">
    <property type="entry name" value="vWFA_dom_sf"/>
</dbReference>
<name>A0A1D9FZE9_MOOP1</name>
<evidence type="ECO:0000259" key="1">
    <source>
        <dbReference type="PROSITE" id="PS50234"/>
    </source>
</evidence>